<name>A0A2G4SWI3_RHIZD</name>
<keyword evidence="7" id="KW-1185">Reference proteome</keyword>
<sequence>MSAKLKQLLKRSAVLLEPQDRESLPIVGKDAEQLLKHFAAQSEKIQASKEQQAKAHYFLASNGINIQSDIRPTDIKYAFDTIQMDSHTDIEKFLTEEHERILIDVIEEQRRQDDEDFKQFYSTQLDLFTKHMEEEQKDAEESKIEINELSKNINRVNQYAFIIKTLNDCRINNDDFNLVEQLSTVQNTSDLTRFQASVSQAWDILSYFMKQTDNEGRREGRFTRSYLVQPYQSFPAVETRRKLIDASRSWLEEQFLQTVNEQLHAHATKLKIGGNPYITHRLEAYINLNYKTVLGWRESRLEIVHGLPIWLFIYLLLRTGHTQVAADYIKENKDIFRFDKKFVAYFQEYIESPQHCVSKETHDEILAEHYRLEYGEGKADPYKSLLYKIIGRCELNKKSTAIIKSQDDYLWLQLMLVREVTDTENYAYQRYRLQDLQNHTPIMAETQKDDVWAQFKLLLLTLQFEKAIDFIHTGNKLWLEATHFATALAYHGLLRVPSASQAKTERNMLIIDQNGLTLFNFPRLIYQYVQIHLPTRPIETLQYLYLLSLYSTKQGYHNDEMISLAKSYLCKVTVKSQNHKEFIDIIYGQREPSILQSQKVLLDINSDQEYAQQILYPVADLLLQSGHCREAIDVCKLSIDYNKLFDVLAKELGDVLQQSKLSRLSDTTASNKDILQFATQTVQECQQQQHLKALPNTDKVFTVHLLMQLVRFRMLYEQGEFFPAISIIRETQLIPFDEQLGHVQLAAEQFEHLHETIKKNIPEILLNVMDILYKLWETYSSASLNVAISNNTIEDVEKQARAVLTFVGIIQFNIPAEILVKLNKIDMLMAQRRRL</sequence>
<comment type="similarity">
    <text evidence="2 4">Belongs to the nucleoporin interacting component (NIC) family.</text>
</comment>
<keyword evidence="4" id="KW-0653">Protein transport</keyword>
<evidence type="ECO:0000313" key="6">
    <source>
        <dbReference type="EMBL" id="PHZ13127.1"/>
    </source>
</evidence>
<keyword evidence="3 4" id="KW-0539">Nucleus</keyword>
<dbReference type="RefSeq" id="XP_023466835.1">
    <property type="nucleotide sequence ID" value="XM_023608701.1"/>
</dbReference>
<comment type="subcellular location">
    <subcellularLocation>
        <location evidence="1">Nucleus envelope</location>
    </subcellularLocation>
    <subcellularLocation>
        <location evidence="4">Nucleus</location>
        <location evidence="4">Nuclear pore complex</location>
    </subcellularLocation>
</comment>
<dbReference type="STRING" id="1340429.A0A2G4SWI3"/>
<keyword evidence="5" id="KW-0175">Coiled coil</keyword>
<keyword evidence="4" id="KW-0906">Nuclear pore complex</keyword>
<dbReference type="GO" id="GO:0016973">
    <property type="term" value="P:poly(A)+ mRNA export from nucleus"/>
    <property type="evidence" value="ECO:0007669"/>
    <property type="project" value="TreeGrafter"/>
</dbReference>
<dbReference type="InterPro" id="IPR007231">
    <property type="entry name" value="Nucleoporin_int_Nup93/Nic96"/>
</dbReference>
<dbReference type="PANTHER" id="PTHR11225">
    <property type="entry name" value="NUCLEAR PORE COMPLEX PROTEIN NUP93 NUCLEOPORIN NUP93 DEAD EYE PROTEIN"/>
    <property type="match status" value="1"/>
</dbReference>
<evidence type="ECO:0000256" key="4">
    <source>
        <dbReference type="RuleBase" id="RU364035"/>
    </source>
</evidence>
<reference evidence="6 7" key="1">
    <citation type="journal article" date="2016" name="Proc. Natl. Acad. Sci. U.S.A.">
        <title>Lipid metabolic changes in an early divergent fungus govern the establishment of a mutualistic symbiosis with endobacteria.</title>
        <authorList>
            <person name="Lastovetsky O.A."/>
            <person name="Gaspar M.L."/>
            <person name="Mondo S.J."/>
            <person name="LaButti K.M."/>
            <person name="Sandor L."/>
            <person name="Grigoriev I.V."/>
            <person name="Henry S.A."/>
            <person name="Pawlowska T.E."/>
        </authorList>
    </citation>
    <scope>NUCLEOTIDE SEQUENCE [LARGE SCALE GENOMIC DNA]</scope>
    <source>
        <strain evidence="6 7">ATCC 52813</strain>
    </source>
</reference>
<keyword evidence="4" id="KW-0509">mRNA transport</keyword>
<evidence type="ECO:0000256" key="5">
    <source>
        <dbReference type="SAM" id="Coils"/>
    </source>
</evidence>
<keyword evidence="4" id="KW-0472">Membrane</keyword>
<dbReference type="GeneID" id="35439691"/>
<protein>
    <recommendedName>
        <fullName evidence="4">Nuclear pore protein</fullName>
    </recommendedName>
</protein>
<accession>A0A2G4SWI3</accession>
<organism evidence="6 7">
    <name type="scientific">Rhizopus microsporus ATCC 52813</name>
    <dbReference type="NCBI Taxonomy" id="1340429"/>
    <lineage>
        <taxon>Eukaryota</taxon>
        <taxon>Fungi</taxon>
        <taxon>Fungi incertae sedis</taxon>
        <taxon>Mucoromycota</taxon>
        <taxon>Mucoromycotina</taxon>
        <taxon>Mucoromycetes</taxon>
        <taxon>Mucorales</taxon>
        <taxon>Mucorineae</taxon>
        <taxon>Rhizopodaceae</taxon>
        <taxon>Rhizopus</taxon>
    </lineage>
</organism>
<dbReference type="GO" id="GO:0005643">
    <property type="term" value="C:nuclear pore"/>
    <property type="evidence" value="ECO:0007669"/>
    <property type="project" value="UniProtKB-SubCell"/>
</dbReference>
<keyword evidence="4" id="KW-0811">Translocation</keyword>
<dbReference type="AlphaFoldDB" id="A0A2G4SWI3"/>
<dbReference type="GO" id="GO:0017056">
    <property type="term" value="F:structural constituent of nuclear pore"/>
    <property type="evidence" value="ECO:0007669"/>
    <property type="project" value="InterPro"/>
</dbReference>
<dbReference type="PANTHER" id="PTHR11225:SF4">
    <property type="entry name" value="NUCLEAR PORE COMPLEX PROTEIN NUP93"/>
    <property type="match status" value="1"/>
</dbReference>
<evidence type="ECO:0000313" key="7">
    <source>
        <dbReference type="Proteomes" id="UP000242254"/>
    </source>
</evidence>
<feature type="coiled-coil region" evidence="5">
    <location>
        <begin position="132"/>
        <end position="159"/>
    </location>
</feature>
<evidence type="ECO:0000256" key="2">
    <source>
        <dbReference type="ARBA" id="ARBA00010186"/>
    </source>
</evidence>
<proteinExistence type="inferred from homology"/>
<gene>
    <name evidence="6" type="ORF">RHIMIDRAFT_237151</name>
</gene>
<dbReference type="Proteomes" id="UP000242254">
    <property type="component" value="Unassembled WGS sequence"/>
</dbReference>
<dbReference type="EMBL" id="KZ303848">
    <property type="protein sequence ID" value="PHZ13127.1"/>
    <property type="molecule type" value="Genomic_DNA"/>
</dbReference>
<dbReference type="GO" id="GO:0006606">
    <property type="term" value="P:protein import into nucleus"/>
    <property type="evidence" value="ECO:0007669"/>
    <property type="project" value="TreeGrafter"/>
</dbReference>
<evidence type="ECO:0000256" key="3">
    <source>
        <dbReference type="ARBA" id="ARBA00023242"/>
    </source>
</evidence>
<evidence type="ECO:0000256" key="1">
    <source>
        <dbReference type="ARBA" id="ARBA00004259"/>
    </source>
</evidence>
<keyword evidence="4" id="KW-0813">Transport</keyword>
<dbReference type="Pfam" id="PF04097">
    <property type="entry name" value="Nic96"/>
    <property type="match status" value="1"/>
</dbReference>